<gene>
    <name evidence="1" type="ORF">UY19_C0003G0032</name>
</gene>
<dbReference type="Proteomes" id="UP000033882">
    <property type="component" value="Unassembled WGS sequence"/>
</dbReference>
<evidence type="ECO:0000313" key="2">
    <source>
        <dbReference type="Proteomes" id="UP000033882"/>
    </source>
</evidence>
<dbReference type="AlphaFoldDB" id="A0A0G1U8D9"/>
<organism evidence="1 2">
    <name type="scientific">Candidatus Wolfebacteria bacterium GW2011_GWA2_47_9b</name>
    <dbReference type="NCBI Taxonomy" id="1619005"/>
    <lineage>
        <taxon>Bacteria</taxon>
        <taxon>Candidatus Wolfeibacteriota</taxon>
    </lineage>
</organism>
<dbReference type="EMBL" id="LCPB01000003">
    <property type="protein sequence ID" value="KKU90377.1"/>
    <property type="molecule type" value="Genomic_DNA"/>
</dbReference>
<proteinExistence type="predicted"/>
<comment type="caution">
    <text evidence="1">The sequence shown here is derived from an EMBL/GenBank/DDBJ whole genome shotgun (WGS) entry which is preliminary data.</text>
</comment>
<sequence length="147" mass="16362">MEKKHEDLVRLSMVLIALMDARFVRVDGLQYKSLFSKDVCIIAKGERCATKPVIKTDCNNGKLAVVLPTGTVWLRANDAGASEAMRAVREAADTIPVVNGCHVPLSNQEEVPYHDLLKRFANPEWEPEYLLTEEAREAGCEIGGFPY</sequence>
<protein>
    <submittedName>
        <fullName evidence="1">Uncharacterized protein</fullName>
    </submittedName>
</protein>
<name>A0A0G1U8D9_9BACT</name>
<accession>A0A0G1U8D9</accession>
<reference evidence="1 2" key="1">
    <citation type="journal article" date="2015" name="Nature">
        <title>rRNA introns, odd ribosomes, and small enigmatic genomes across a large radiation of phyla.</title>
        <authorList>
            <person name="Brown C.T."/>
            <person name="Hug L.A."/>
            <person name="Thomas B.C."/>
            <person name="Sharon I."/>
            <person name="Castelle C.J."/>
            <person name="Singh A."/>
            <person name="Wilkins M.J."/>
            <person name="Williams K.H."/>
            <person name="Banfield J.F."/>
        </authorList>
    </citation>
    <scope>NUCLEOTIDE SEQUENCE [LARGE SCALE GENOMIC DNA]</scope>
</reference>
<evidence type="ECO:0000313" key="1">
    <source>
        <dbReference type="EMBL" id="KKU90377.1"/>
    </source>
</evidence>